<protein>
    <recommendedName>
        <fullName evidence="4">DUF2304 domain-containing protein</fullName>
    </recommendedName>
</protein>
<accession>A0A1F4S885</accession>
<feature type="transmembrane region" description="Helical" evidence="1">
    <location>
        <begin position="6"/>
        <end position="24"/>
    </location>
</feature>
<dbReference type="Pfam" id="PF10066">
    <property type="entry name" value="DUF2304"/>
    <property type="match status" value="1"/>
</dbReference>
<evidence type="ECO:0000313" key="2">
    <source>
        <dbReference type="EMBL" id="OGC16624.1"/>
    </source>
</evidence>
<gene>
    <name evidence="2" type="ORF">A2290_03345</name>
</gene>
<evidence type="ECO:0000256" key="1">
    <source>
        <dbReference type="SAM" id="Phobius"/>
    </source>
</evidence>
<comment type="caution">
    <text evidence="2">The sequence shown here is derived from an EMBL/GenBank/DDBJ whole genome shotgun (WGS) entry which is preliminary data.</text>
</comment>
<dbReference type="InterPro" id="IPR019277">
    <property type="entry name" value="DUF2304"/>
</dbReference>
<feature type="transmembrane region" description="Helical" evidence="1">
    <location>
        <begin position="55"/>
        <end position="85"/>
    </location>
</feature>
<dbReference type="Proteomes" id="UP000177905">
    <property type="component" value="Unassembled WGS sequence"/>
</dbReference>
<dbReference type="EMBL" id="MEUA01000005">
    <property type="protein sequence ID" value="OGC16624.1"/>
    <property type="molecule type" value="Genomic_DNA"/>
</dbReference>
<evidence type="ECO:0000313" key="3">
    <source>
        <dbReference type="Proteomes" id="UP000177905"/>
    </source>
</evidence>
<feature type="transmembrane region" description="Helical" evidence="1">
    <location>
        <begin position="31"/>
        <end position="49"/>
    </location>
</feature>
<sequence length="123" mass="14582">MSFHSQIAILIFVFSILIFIFELLRRRKISEAVTLWWISIGLIIILLTFSKRLLLYLTLFLGLSLPMTTLVLLSFFFVLLMMIYFSMKISILSYQVKELAQYIALLKNEYDLKNNDFKNNDRN</sequence>
<dbReference type="AlphaFoldDB" id="A0A1F4S885"/>
<keyword evidence="1" id="KW-0812">Transmembrane</keyword>
<keyword evidence="1" id="KW-0472">Membrane</keyword>
<keyword evidence="1" id="KW-1133">Transmembrane helix</keyword>
<organism evidence="2 3">
    <name type="scientific">candidate division WOR-1 bacterium RIFOXYB2_FULL_36_35</name>
    <dbReference type="NCBI Taxonomy" id="1802578"/>
    <lineage>
        <taxon>Bacteria</taxon>
        <taxon>Bacillati</taxon>
        <taxon>Saganbacteria</taxon>
    </lineage>
</organism>
<evidence type="ECO:0008006" key="4">
    <source>
        <dbReference type="Google" id="ProtNLM"/>
    </source>
</evidence>
<reference evidence="2 3" key="1">
    <citation type="journal article" date="2016" name="Nat. Commun.">
        <title>Thousands of microbial genomes shed light on interconnected biogeochemical processes in an aquifer system.</title>
        <authorList>
            <person name="Anantharaman K."/>
            <person name="Brown C.T."/>
            <person name="Hug L.A."/>
            <person name="Sharon I."/>
            <person name="Castelle C.J."/>
            <person name="Probst A.J."/>
            <person name="Thomas B.C."/>
            <person name="Singh A."/>
            <person name="Wilkins M.J."/>
            <person name="Karaoz U."/>
            <person name="Brodie E.L."/>
            <person name="Williams K.H."/>
            <person name="Hubbard S.S."/>
            <person name="Banfield J.F."/>
        </authorList>
    </citation>
    <scope>NUCLEOTIDE SEQUENCE [LARGE SCALE GENOMIC DNA]</scope>
</reference>
<proteinExistence type="predicted"/>
<name>A0A1F4S885_UNCSA</name>